<evidence type="ECO:0000256" key="1">
    <source>
        <dbReference type="SAM" id="SignalP"/>
    </source>
</evidence>
<sequence>MKKISILCLFCLFSVMGMAQKTENIILVSLDGLRWQELFGGADSLLVDDSKYVENPEELTEEFWVNDPLQRREMLMPFFWNTIAVEGQLYGNRKYGNKVDCSNQMWFSYPGYNEILTGFADDENISSNDKINNPNVTILEHLNNTKKYKGQVAAFGSWDVFPYIINRERSGLPINAGFEKATDSPSETESFLNKIQDEIRGPWGGVRLDVFTHHYAMEYMKKNKPKVLYVAYGETDDFAHDGEYDQYLKSAKQTDAYIKELWDYAQSQEQYKGKTTLIITTDHGRGTHPKKTWQHHGNRIKDAGEIWIAVMGPDSPAKGEIKEEGQFYQNQVARTVMEALGEKYKQPKAGEAIKGAIQK</sequence>
<keyword evidence="4" id="KW-1185">Reference proteome</keyword>
<feature type="signal peptide" evidence="1">
    <location>
        <begin position="1"/>
        <end position="19"/>
    </location>
</feature>
<dbReference type="SUPFAM" id="SSF53649">
    <property type="entry name" value="Alkaline phosphatase-like"/>
    <property type="match status" value="1"/>
</dbReference>
<keyword evidence="1" id="KW-0732">Signal</keyword>
<protein>
    <submittedName>
        <fullName evidence="3">Sulfatase-like hydrolase/transferase</fullName>
    </submittedName>
</protein>
<proteinExistence type="predicted"/>
<name>A0ABY6CRY9_9BACT</name>
<evidence type="ECO:0000313" key="3">
    <source>
        <dbReference type="EMBL" id="UXP32213.1"/>
    </source>
</evidence>
<organism evidence="3 4">
    <name type="scientific">Reichenbachiella agarivorans</name>
    <dbReference type="NCBI Taxonomy" id="2979464"/>
    <lineage>
        <taxon>Bacteria</taxon>
        <taxon>Pseudomonadati</taxon>
        <taxon>Bacteroidota</taxon>
        <taxon>Cytophagia</taxon>
        <taxon>Cytophagales</taxon>
        <taxon>Reichenbachiellaceae</taxon>
        <taxon>Reichenbachiella</taxon>
    </lineage>
</organism>
<dbReference type="EMBL" id="CP106679">
    <property type="protein sequence ID" value="UXP32213.1"/>
    <property type="molecule type" value="Genomic_DNA"/>
</dbReference>
<accession>A0ABY6CRY9</accession>
<dbReference type="RefSeq" id="WP_262309649.1">
    <property type="nucleotide sequence ID" value="NZ_CP106679.1"/>
</dbReference>
<evidence type="ECO:0000313" key="4">
    <source>
        <dbReference type="Proteomes" id="UP001065174"/>
    </source>
</evidence>
<reference evidence="3" key="1">
    <citation type="submission" date="2022-09" db="EMBL/GenBank/DDBJ databases">
        <title>Comparative genomics and taxonomic characterization of three novel marine species of genus Reichenbachiella exhibiting antioxidant and polysaccharide degradation activities.</title>
        <authorList>
            <person name="Muhammad N."/>
            <person name="Lee Y.-J."/>
            <person name="Ko J."/>
            <person name="Kim S.-G."/>
        </authorList>
    </citation>
    <scope>NUCLEOTIDE SEQUENCE</scope>
    <source>
        <strain evidence="3">BKB1-1</strain>
    </source>
</reference>
<evidence type="ECO:0000259" key="2">
    <source>
        <dbReference type="Pfam" id="PF00884"/>
    </source>
</evidence>
<dbReference type="InterPro" id="IPR000917">
    <property type="entry name" value="Sulfatase_N"/>
</dbReference>
<feature type="domain" description="Sulfatase N-terminal" evidence="2">
    <location>
        <begin position="115"/>
        <end position="341"/>
    </location>
</feature>
<dbReference type="Proteomes" id="UP001065174">
    <property type="component" value="Chromosome"/>
</dbReference>
<dbReference type="InterPro" id="IPR017850">
    <property type="entry name" value="Alkaline_phosphatase_core_sf"/>
</dbReference>
<feature type="chain" id="PRO_5045425884" evidence="1">
    <location>
        <begin position="20"/>
        <end position="359"/>
    </location>
</feature>
<gene>
    <name evidence="3" type="ORF">N6H18_17885</name>
</gene>
<dbReference type="Gene3D" id="3.40.720.10">
    <property type="entry name" value="Alkaline Phosphatase, subunit A"/>
    <property type="match status" value="1"/>
</dbReference>
<dbReference type="Pfam" id="PF00884">
    <property type="entry name" value="Sulfatase"/>
    <property type="match status" value="1"/>
</dbReference>